<reference evidence="12" key="1">
    <citation type="submission" date="2020-02" db="EMBL/GenBank/DDBJ databases">
        <authorList>
            <person name="Meier V. D."/>
        </authorList>
    </citation>
    <scope>NUCLEOTIDE SEQUENCE</scope>
    <source>
        <strain evidence="12">AVDCRST_MAG83</strain>
    </source>
</reference>
<evidence type="ECO:0000313" key="12">
    <source>
        <dbReference type="EMBL" id="CAA9232838.1"/>
    </source>
</evidence>
<comment type="cofactor">
    <cofactor evidence="11">
        <name>Mg(2+)</name>
        <dbReference type="ChEBI" id="CHEBI:18420"/>
    </cofactor>
    <text evidence="11">Binds 1 Mg(2+) ion per subunit.</text>
</comment>
<feature type="binding site" evidence="11">
    <location>
        <begin position="15"/>
        <end position="20"/>
    </location>
    <ligand>
        <name>ATP</name>
        <dbReference type="ChEBI" id="CHEBI:30616"/>
    </ligand>
</feature>
<dbReference type="EMBL" id="CADCTE010000074">
    <property type="protein sequence ID" value="CAA9232838.1"/>
    <property type="molecule type" value="Genomic_DNA"/>
</dbReference>
<keyword evidence="8 11" id="KW-0067">ATP-binding</keyword>
<dbReference type="InterPro" id="IPR027417">
    <property type="entry name" value="P-loop_NTPase"/>
</dbReference>
<dbReference type="RefSeq" id="WP_294566238.1">
    <property type="nucleotide sequence ID" value="NZ_CADCTE010000074.1"/>
</dbReference>
<dbReference type="UniPathway" id="UPA00053">
    <property type="reaction ID" value="UER00088"/>
</dbReference>
<evidence type="ECO:0000256" key="9">
    <source>
        <dbReference type="ARBA" id="ARBA00023141"/>
    </source>
</evidence>
<comment type="subcellular location">
    <subcellularLocation>
        <location evidence="11">Cytoplasm</location>
    </subcellularLocation>
</comment>
<dbReference type="GO" id="GO:0004765">
    <property type="term" value="F:shikimate kinase activity"/>
    <property type="evidence" value="ECO:0007669"/>
    <property type="project" value="UniProtKB-UniRule"/>
</dbReference>
<dbReference type="GO" id="GO:0009073">
    <property type="term" value="P:aromatic amino acid family biosynthetic process"/>
    <property type="evidence" value="ECO:0007669"/>
    <property type="project" value="UniProtKB-KW"/>
</dbReference>
<dbReference type="EC" id="2.7.1.71" evidence="3 11"/>
<evidence type="ECO:0000256" key="3">
    <source>
        <dbReference type="ARBA" id="ARBA00012154"/>
    </source>
</evidence>
<feature type="binding site" evidence="11">
    <location>
        <position position="156"/>
    </location>
    <ligand>
        <name>ATP</name>
        <dbReference type="ChEBI" id="CHEBI:30616"/>
    </ligand>
</feature>
<keyword evidence="11" id="KW-0963">Cytoplasm</keyword>
<proteinExistence type="inferred from homology"/>
<keyword evidence="11" id="KW-0460">Magnesium</keyword>
<evidence type="ECO:0000256" key="7">
    <source>
        <dbReference type="ARBA" id="ARBA00022777"/>
    </source>
</evidence>
<evidence type="ECO:0000256" key="4">
    <source>
        <dbReference type="ARBA" id="ARBA00022605"/>
    </source>
</evidence>
<evidence type="ECO:0000256" key="1">
    <source>
        <dbReference type="ARBA" id="ARBA00004842"/>
    </source>
</evidence>
<dbReference type="SUPFAM" id="SSF52540">
    <property type="entry name" value="P-loop containing nucleoside triphosphate hydrolases"/>
    <property type="match status" value="1"/>
</dbReference>
<dbReference type="GO" id="GO:0005829">
    <property type="term" value="C:cytosol"/>
    <property type="evidence" value="ECO:0007669"/>
    <property type="project" value="TreeGrafter"/>
</dbReference>
<dbReference type="GO" id="GO:0009423">
    <property type="term" value="P:chorismate biosynthetic process"/>
    <property type="evidence" value="ECO:0007669"/>
    <property type="project" value="UniProtKB-UniRule"/>
</dbReference>
<protein>
    <recommendedName>
        <fullName evidence="3 11">Shikimate kinase</fullName>
        <shortName evidence="11">SK</shortName>
        <ecNumber evidence="3 11">2.7.1.71</ecNumber>
    </recommendedName>
</protein>
<dbReference type="InterPro" id="IPR023000">
    <property type="entry name" value="Shikimate_kinase_CS"/>
</dbReference>
<dbReference type="AlphaFoldDB" id="A0A6J4HV52"/>
<keyword evidence="4 11" id="KW-0028">Amino-acid biosynthesis</keyword>
<dbReference type="InterPro" id="IPR000623">
    <property type="entry name" value="Shikimate_kinase/TSH1"/>
</dbReference>
<evidence type="ECO:0000256" key="11">
    <source>
        <dbReference type="HAMAP-Rule" id="MF_00109"/>
    </source>
</evidence>
<feature type="binding site" evidence="11">
    <location>
        <position position="19"/>
    </location>
    <ligand>
        <name>Mg(2+)</name>
        <dbReference type="ChEBI" id="CHEBI:18420"/>
    </ligand>
</feature>
<dbReference type="Gene3D" id="3.40.50.300">
    <property type="entry name" value="P-loop containing nucleotide triphosphate hydrolases"/>
    <property type="match status" value="1"/>
</dbReference>
<evidence type="ECO:0000256" key="6">
    <source>
        <dbReference type="ARBA" id="ARBA00022741"/>
    </source>
</evidence>
<dbReference type="PANTHER" id="PTHR21087">
    <property type="entry name" value="SHIKIMATE KINASE"/>
    <property type="match status" value="1"/>
</dbReference>
<keyword evidence="5 11" id="KW-0808">Transferase</keyword>
<sequence length="184" mass="19716">MPGHSSPVVFTGPMATGKTAVGRSFAARRHLDFVDTDRRITQRHGPIPAIFEAEGEDGFRRLEADVVREVLAGGGPGVVVSLGGGAVLDAGTRALLKAARVVFLDADLATVLPRLNAGASRPMLAGDAGERWATLYEQRRPLYLEVADCVIDTRGRTVRQVVDDVERMLGLNDSTERRTTGHGT</sequence>
<name>A0A6J4HV52_9MICC</name>
<feature type="binding site" evidence="11">
    <location>
        <position position="37"/>
    </location>
    <ligand>
        <name>substrate</name>
    </ligand>
</feature>
<gene>
    <name evidence="11" type="primary">aroK</name>
    <name evidence="12" type="ORF">AVDCRST_MAG83-1162</name>
</gene>
<organism evidence="12">
    <name type="scientific">uncultured Arthrobacter sp</name>
    <dbReference type="NCBI Taxonomy" id="114050"/>
    <lineage>
        <taxon>Bacteria</taxon>
        <taxon>Bacillati</taxon>
        <taxon>Actinomycetota</taxon>
        <taxon>Actinomycetes</taxon>
        <taxon>Micrococcales</taxon>
        <taxon>Micrococcaceae</taxon>
        <taxon>Arthrobacter</taxon>
        <taxon>environmental samples</taxon>
    </lineage>
</organism>
<keyword evidence="7 11" id="KW-0418">Kinase</keyword>
<feature type="binding site" evidence="11">
    <location>
        <position position="60"/>
    </location>
    <ligand>
        <name>substrate</name>
    </ligand>
</feature>
<comment type="catalytic activity">
    <reaction evidence="10 11">
        <text>shikimate + ATP = 3-phosphoshikimate + ADP + H(+)</text>
        <dbReference type="Rhea" id="RHEA:13121"/>
        <dbReference type="ChEBI" id="CHEBI:15378"/>
        <dbReference type="ChEBI" id="CHEBI:30616"/>
        <dbReference type="ChEBI" id="CHEBI:36208"/>
        <dbReference type="ChEBI" id="CHEBI:145989"/>
        <dbReference type="ChEBI" id="CHEBI:456216"/>
        <dbReference type="EC" id="2.7.1.71"/>
    </reaction>
</comment>
<dbReference type="PANTHER" id="PTHR21087:SF16">
    <property type="entry name" value="SHIKIMATE KINASE 1, CHLOROPLASTIC"/>
    <property type="match status" value="1"/>
</dbReference>
<dbReference type="PRINTS" id="PR01100">
    <property type="entry name" value="SHIKIMTKNASE"/>
</dbReference>
<dbReference type="HAMAP" id="MF_00109">
    <property type="entry name" value="Shikimate_kinase"/>
    <property type="match status" value="1"/>
</dbReference>
<keyword evidence="9 11" id="KW-0057">Aromatic amino acid biosynthesis</keyword>
<dbReference type="GO" id="GO:0008652">
    <property type="term" value="P:amino acid biosynthetic process"/>
    <property type="evidence" value="ECO:0007669"/>
    <property type="project" value="UniProtKB-KW"/>
</dbReference>
<comment type="subunit">
    <text evidence="11">Monomer.</text>
</comment>
<comment type="pathway">
    <text evidence="1 11">Metabolic intermediate biosynthesis; chorismate biosynthesis; chorismate from D-erythrose 4-phosphate and phosphoenolpyruvate: step 5/7.</text>
</comment>
<evidence type="ECO:0000256" key="2">
    <source>
        <dbReference type="ARBA" id="ARBA00006997"/>
    </source>
</evidence>
<dbReference type="Pfam" id="PF01202">
    <property type="entry name" value="SKI"/>
    <property type="match status" value="1"/>
</dbReference>
<comment type="function">
    <text evidence="11">Catalyzes the specific phosphorylation of the 3-hydroxyl group of shikimic acid using ATP as a cosubstrate.</text>
</comment>
<keyword evidence="11" id="KW-0479">Metal-binding</keyword>
<evidence type="ECO:0000256" key="5">
    <source>
        <dbReference type="ARBA" id="ARBA00022679"/>
    </source>
</evidence>
<dbReference type="PROSITE" id="PS01128">
    <property type="entry name" value="SHIKIMATE_KINASE"/>
    <property type="match status" value="1"/>
</dbReference>
<evidence type="ECO:0000256" key="10">
    <source>
        <dbReference type="ARBA" id="ARBA00048567"/>
    </source>
</evidence>
<accession>A0A6J4HV52</accession>
<dbReference type="CDD" id="cd00464">
    <property type="entry name" value="SK"/>
    <property type="match status" value="1"/>
</dbReference>
<keyword evidence="6 11" id="KW-0547">Nucleotide-binding</keyword>
<dbReference type="GO" id="GO:0005524">
    <property type="term" value="F:ATP binding"/>
    <property type="evidence" value="ECO:0007669"/>
    <property type="project" value="UniProtKB-UniRule"/>
</dbReference>
<dbReference type="GO" id="GO:0000287">
    <property type="term" value="F:magnesium ion binding"/>
    <property type="evidence" value="ECO:0007669"/>
    <property type="project" value="UniProtKB-UniRule"/>
</dbReference>
<dbReference type="InterPro" id="IPR031322">
    <property type="entry name" value="Shikimate/glucono_kinase"/>
</dbReference>
<feature type="binding site" evidence="11">
    <location>
        <position position="121"/>
    </location>
    <ligand>
        <name>ATP</name>
        <dbReference type="ChEBI" id="CHEBI:30616"/>
    </ligand>
</feature>
<comment type="similarity">
    <text evidence="2 11">Belongs to the shikimate kinase family.</text>
</comment>
<feature type="binding site" evidence="11">
    <location>
        <position position="139"/>
    </location>
    <ligand>
        <name>substrate</name>
    </ligand>
</feature>
<evidence type="ECO:0000256" key="8">
    <source>
        <dbReference type="ARBA" id="ARBA00022840"/>
    </source>
</evidence>
<feature type="binding site" evidence="11">
    <location>
        <position position="84"/>
    </location>
    <ligand>
        <name>substrate</name>
    </ligand>
</feature>